<keyword evidence="5" id="KW-1185">Reference proteome</keyword>
<evidence type="ECO:0000259" key="3">
    <source>
        <dbReference type="Pfam" id="PF01205"/>
    </source>
</evidence>
<proteinExistence type="inferred from homology"/>
<dbReference type="PANTHER" id="PTHR16301">
    <property type="entry name" value="IMPACT-RELATED"/>
    <property type="match status" value="1"/>
</dbReference>
<feature type="region of interest" description="Disordered" evidence="2">
    <location>
        <begin position="9"/>
        <end position="40"/>
    </location>
</feature>
<accession>A0AAV5GE72</accession>
<gene>
    <name evidence="4" type="ORF">Rhopal_001149-T1</name>
</gene>
<dbReference type="Pfam" id="PF01205">
    <property type="entry name" value="Impact_N"/>
    <property type="match status" value="1"/>
</dbReference>
<evidence type="ECO:0000256" key="2">
    <source>
        <dbReference type="SAM" id="MobiDB-lite"/>
    </source>
</evidence>
<sequence length="147" mass="16245">MLPFRRSLHPLLPRKPARSPSDLPPLPSHARISSTDTVTEKKSVFQGHAVRVKSVEEAALALQHVLTLKRVSKASHNILAYRLPELQTGASDCDGEAPAGKNLLELLQKLDVQDVLLVVTRWYGGSPMGPDRFRVINASPKTAKQRR</sequence>
<comment type="similarity">
    <text evidence="1">Belongs to the IMPACT family.</text>
</comment>
<evidence type="ECO:0000256" key="1">
    <source>
        <dbReference type="ARBA" id="ARBA00007665"/>
    </source>
</evidence>
<dbReference type="InterPro" id="IPR020568">
    <property type="entry name" value="Ribosomal_Su5_D2-typ_SF"/>
</dbReference>
<dbReference type="GO" id="GO:0140469">
    <property type="term" value="P:GCN2-mediated signaling"/>
    <property type="evidence" value="ECO:0007669"/>
    <property type="project" value="TreeGrafter"/>
</dbReference>
<dbReference type="Proteomes" id="UP001342314">
    <property type="component" value="Unassembled WGS sequence"/>
</dbReference>
<dbReference type="InterPro" id="IPR036956">
    <property type="entry name" value="Impact_N_sf"/>
</dbReference>
<dbReference type="SUPFAM" id="SSF54211">
    <property type="entry name" value="Ribosomal protein S5 domain 2-like"/>
    <property type="match status" value="1"/>
</dbReference>
<dbReference type="GO" id="GO:0005737">
    <property type="term" value="C:cytoplasm"/>
    <property type="evidence" value="ECO:0007669"/>
    <property type="project" value="TreeGrafter"/>
</dbReference>
<dbReference type="Gene3D" id="3.30.230.30">
    <property type="entry name" value="Impact, N-terminal domain"/>
    <property type="match status" value="1"/>
</dbReference>
<dbReference type="PANTHER" id="PTHR16301:SF25">
    <property type="entry name" value="PROTEIN IMPACT"/>
    <property type="match status" value="1"/>
</dbReference>
<protein>
    <recommendedName>
        <fullName evidence="3">Impact N-terminal domain-containing protein</fullName>
    </recommendedName>
</protein>
<evidence type="ECO:0000313" key="5">
    <source>
        <dbReference type="Proteomes" id="UP001342314"/>
    </source>
</evidence>
<evidence type="ECO:0000313" key="4">
    <source>
        <dbReference type="EMBL" id="GJN88184.1"/>
    </source>
</evidence>
<comment type="caution">
    <text evidence="4">The sequence shown here is derived from an EMBL/GenBank/DDBJ whole genome shotgun (WGS) entry which is preliminary data.</text>
</comment>
<name>A0AAV5GE72_9BASI</name>
<dbReference type="PROSITE" id="PS00910">
    <property type="entry name" value="UPF0029"/>
    <property type="match status" value="1"/>
</dbReference>
<dbReference type="InterPro" id="IPR001498">
    <property type="entry name" value="Impact_N"/>
</dbReference>
<feature type="domain" description="Impact N-terminal" evidence="3">
    <location>
        <begin position="41"/>
        <end position="140"/>
    </location>
</feature>
<organism evidence="4 5">
    <name type="scientific">Rhodotorula paludigena</name>
    <dbReference type="NCBI Taxonomy" id="86838"/>
    <lineage>
        <taxon>Eukaryota</taxon>
        <taxon>Fungi</taxon>
        <taxon>Dikarya</taxon>
        <taxon>Basidiomycota</taxon>
        <taxon>Pucciniomycotina</taxon>
        <taxon>Microbotryomycetes</taxon>
        <taxon>Sporidiobolales</taxon>
        <taxon>Sporidiobolaceae</taxon>
        <taxon>Rhodotorula</taxon>
    </lineage>
</organism>
<dbReference type="GO" id="GO:0006446">
    <property type="term" value="P:regulation of translational initiation"/>
    <property type="evidence" value="ECO:0007669"/>
    <property type="project" value="TreeGrafter"/>
</dbReference>
<reference evidence="4 5" key="1">
    <citation type="submission" date="2021-12" db="EMBL/GenBank/DDBJ databases">
        <title>High titer production of polyol ester of fatty acids by Rhodotorula paludigena BS15 towards product separation-free biomass refinery.</title>
        <authorList>
            <person name="Mano J."/>
            <person name="Ono H."/>
            <person name="Tanaka T."/>
            <person name="Naito K."/>
            <person name="Sushida H."/>
            <person name="Ike M."/>
            <person name="Tokuyasu K."/>
            <person name="Kitaoka M."/>
        </authorList>
    </citation>
    <scope>NUCLEOTIDE SEQUENCE [LARGE SCALE GENOMIC DNA]</scope>
    <source>
        <strain evidence="4 5">BS15</strain>
    </source>
</reference>
<dbReference type="InterPro" id="IPR020569">
    <property type="entry name" value="UPF0029_Impact_CS"/>
</dbReference>
<dbReference type="AlphaFoldDB" id="A0AAV5GE72"/>
<dbReference type="InterPro" id="IPR023582">
    <property type="entry name" value="Impact"/>
</dbReference>
<dbReference type="EMBL" id="BQKY01000002">
    <property type="protein sequence ID" value="GJN88184.1"/>
    <property type="molecule type" value="Genomic_DNA"/>
</dbReference>